<accession>A0A644TST5</accession>
<dbReference type="Pfam" id="PF14289">
    <property type="entry name" value="DUF4369"/>
    <property type="match status" value="1"/>
</dbReference>
<dbReference type="PROSITE" id="PS51352">
    <property type="entry name" value="THIOREDOXIN_2"/>
    <property type="match status" value="1"/>
</dbReference>
<reference evidence="2" key="1">
    <citation type="submission" date="2019-08" db="EMBL/GenBank/DDBJ databases">
        <authorList>
            <person name="Kucharzyk K."/>
            <person name="Murdoch R.W."/>
            <person name="Higgins S."/>
            <person name="Loffler F."/>
        </authorList>
    </citation>
    <scope>NUCLEOTIDE SEQUENCE</scope>
</reference>
<name>A0A644TST5_9ZZZZ</name>
<evidence type="ECO:0000313" key="2">
    <source>
        <dbReference type="EMBL" id="MPL70033.1"/>
    </source>
</evidence>
<feature type="domain" description="Thioredoxin" evidence="1">
    <location>
        <begin position="331"/>
        <end position="474"/>
    </location>
</feature>
<dbReference type="AlphaFoldDB" id="A0A644TST5"/>
<comment type="caution">
    <text evidence="2">The sequence shown here is derived from an EMBL/GenBank/DDBJ whole genome shotgun (WGS) entry which is preliminary data.</text>
</comment>
<evidence type="ECO:0000259" key="1">
    <source>
        <dbReference type="PROSITE" id="PS51352"/>
    </source>
</evidence>
<dbReference type="InterPro" id="IPR012336">
    <property type="entry name" value="Thioredoxin-like_fold"/>
</dbReference>
<protein>
    <submittedName>
        <fullName evidence="2">Thiol-disulfide oxidoreductase ResA</fullName>
    </submittedName>
</protein>
<sequence length="474" mass="55844">MKKLIFSLFIFGCLFFSSSLKAQYSINIDIKGNNDSILIMGHYYLDNTYAIDTAVNKKGKFSFEKKDKTLDPGIYFFSNTNGKYIEFIIDKEQKFSLSTLEEDWMKNMKVSKSKDNEIYYDYIRSTTKLSVEANELGKKKKELGEENFNKQIAQINEKNDSIKSVFMKTYPNHLLSKVLKATQYVEIPKFDNVYKKDGSVDSSAMQNQKYYYYIHHYFDNIDFQCDGLLRTPKAVFHQTYNYYWNELMKYQTKDSIFNLAVYWIEKARGSKLMFKYMVHDITERYLKSPYMGHDEIYINMINRYYASGDATWMPPSAIDKEVARARKWENSMLLKTVPDLACPDTNGIVHSLYELKAKYKILIFWSYDCGHCQTEIPKVFTFYKNFKDIYNLEVMAVNSGTDIQQWKNKVKSLNLQWLNVNGLVANYDWHDYFDVESTPLILILDKDNRIIGKKVPASNIENYIKLYDEGKIKL</sequence>
<dbReference type="InterPro" id="IPR013766">
    <property type="entry name" value="Thioredoxin_domain"/>
</dbReference>
<dbReference type="InterPro" id="IPR036249">
    <property type="entry name" value="Thioredoxin-like_sf"/>
</dbReference>
<dbReference type="EMBL" id="VSSQ01000050">
    <property type="protein sequence ID" value="MPL70033.1"/>
    <property type="molecule type" value="Genomic_DNA"/>
</dbReference>
<dbReference type="Gene3D" id="3.40.30.10">
    <property type="entry name" value="Glutaredoxin"/>
    <property type="match status" value="1"/>
</dbReference>
<proteinExistence type="predicted"/>
<dbReference type="InterPro" id="IPR025380">
    <property type="entry name" value="DUF4369"/>
</dbReference>
<organism evidence="2">
    <name type="scientific">bioreactor metagenome</name>
    <dbReference type="NCBI Taxonomy" id="1076179"/>
    <lineage>
        <taxon>unclassified sequences</taxon>
        <taxon>metagenomes</taxon>
        <taxon>ecological metagenomes</taxon>
    </lineage>
</organism>
<dbReference type="CDD" id="cd02966">
    <property type="entry name" value="TlpA_like_family"/>
    <property type="match status" value="1"/>
</dbReference>
<dbReference type="SUPFAM" id="SSF52833">
    <property type="entry name" value="Thioredoxin-like"/>
    <property type="match status" value="1"/>
</dbReference>
<dbReference type="Pfam" id="PF13905">
    <property type="entry name" value="Thioredoxin_8"/>
    <property type="match status" value="1"/>
</dbReference>
<gene>
    <name evidence="2" type="primary">resA_14</name>
    <name evidence="2" type="ORF">SDC9_15784</name>
</gene>